<feature type="domain" description="RNB" evidence="1">
    <location>
        <begin position="286"/>
        <end position="571"/>
    </location>
</feature>
<comment type="caution">
    <text evidence="2">The sequence shown here is derived from an EMBL/GenBank/DDBJ whole genome shotgun (WGS) entry which is preliminary data.</text>
</comment>
<dbReference type="SMART" id="SM00955">
    <property type="entry name" value="RNB"/>
    <property type="match status" value="1"/>
</dbReference>
<dbReference type="PATRIC" id="fig|1121439.3.peg.2500"/>
<dbReference type="InterPro" id="IPR012340">
    <property type="entry name" value="NA-bd_OB-fold"/>
</dbReference>
<dbReference type="EMBL" id="ATHI01000030">
    <property type="protein sequence ID" value="EPR30995.1"/>
    <property type="molecule type" value="Genomic_DNA"/>
</dbReference>
<dbReference type="PANTHER" id="PTHR23355">
    <property type="entry name" value="RIBONUCLEASE"/>
    <property type="match status" value="1"/>
</dbReference>
<dbReference type="Pfam" id="PF00773">
    <property type="entry name" value="RNB"/>
    <property type="match status" value="1"/>
</dbReference>
<gene>
    <name evidence="2" type="ORF">dsat_1122</name>
</gene>
<accession>S7T3B9</accession>
<dbReference type="GO" id="GO:0006402">
    <property type="term" value="P:mRNA catabolic process"/>
    <property type="evidence" value="ECO:0007669"/>
    <property type="project" value="TreeGrafter"/>
</dbReference>
<evidence type="ECO:0000259" key="1">
    <source>
        <dbReference type="SMART" id="SM00955"/>
    </source>
</evidence>
<dbReference type="eggNOG" id="COG0557">
    <property type="taxonomic scope" value="Bacteria"/>
</dbReference>
<dbReference type="AlphaFoldDB" id="S7T3B9"/>
<dbReference type="RefSeq" id="WP_020887819.1">
    <property type="nucleotide sequence ID" value="NZ_ATHI01000030.1"/>
</dbReference>
<dbReference type="OrthoDB" id="5288992at2"/>
<dbReference type="GO" id="GO:0000175">
    <property type="term" value="F:3'-5'-RNA exonuclease activity"/>
    <property type="evidence" value="ECO:0007669"/>
    <property type="project" value="TreeGrafter"/>
</dbReference>
<protein>
    <submittedName>
        <fullName evidence="2">Ribonuclease II</fullName>
    </submittedName>
</protein>
<keyword evidence="3" id="KW-1185">Reference proteome</keyword>
<sequence>MVLGLIQHPSPGCVVEFMQGNQPVTGIVIEEKSGRLRVFTQTGRETAVPAARLLPWSGPAQEGLSGRNAMEETLKRHVDERARLARSIDTQELWELAQGEVASAPAGWFAELLGQEPSVDMVAAVGRALIEQKTHFKFQPPLFHVLSAEDVARRLEEAERQHMVERIATAGRDFVKTLFNLPPGQTPPTMEDEGLAQRLREVLLARIGNPEDPDSEAVWRELRKGLPEIAHLPLLLATRWGIVPPHYNFHFDQADYDPGDDWAAPFAEDVRRLTQAVAELPEPAPEDTTFVSIDSASTRDIDDAFIIRRAPGGIALSVALACPALGWEFGGDLDKAVRDRATSIYLPEGASNMLPTALATDVFSLRAGQTRPALVAEFLLSEHGAVLAKEFRFAPVRVAENATYEAAEQSIEDEPEGRMALAHSLALALRERRIERGAVIIERPDPSITLTGYPEKTEVHVEEGRGAPKAQLLVSEFMILANEACALWAQEKDIALLHRTQDVALPREFAGVWEDPVDIFRAVKQMGPALLEVEAKPHRALGLAVYAPVTSPLRRYPDLVNAAQVLSFLTTGTPRFDAEELSAKLPRLSARLDAAAQVQRYRPRYWKLTHIKQHPKRLWPAVAVEDCGQLVNFALPDLQIFVRAPKNLCGDKFVAGQRFSLVFGKVDPLSNEIRVTEALAE</sequence>
<evidence type="ECO:0000313" key="2">
    <source>
        <dbReference type="EMBL" id="EPR30995.1"/>
    </source>
</evidence>
<organism evidence="2 3">
    <name type="scientific">Alkalidesulfovibrio alkalitolerans DSM 16529</name>
    <dbReference type="NCBI Taxonomy" id="1121439"/>
    <lineage>
        <taxon>Bacteria</taxon>
        <taxon>Pseudomonadati</taxon>
        <taxon>Thermodesulfobacteriota</taxon>
        <taxon>Desulfovibrionia</taxon>
        <taxon>Desulfovibrionales</taxon>
        <taxon>Desulfovibrionaceae</taxon>
        <taxon>Alkalidesulfovibrio</taxon>
    </lineage>
</organism>
<dbReference type="Proteomes" id="UP000014975">
    <property type="component" value="Unassembled WGS sequence"/>
</dbReference>
<proteinExistence type="predicted"/>
<dbReference type="GO" id="GO:0003723">
    <property type="term" value="F:RNA binding"/>
    <property type="evidence" value="ECO:0007669"/>
    <property type="project" value="InterPro"/>
</dbReference>
<dbReference type="InterPro" id="IPR001900">
    <property type="entry name" value="RNase_II/R"/>
</dbReference>
<evidence type="ECO:0000313" key="3">
    <source>
        <dbReference type="Proteomes" id="UP000014975"/>
    </source>
</evidence>
<reference evidence="2 3" key="1">
    <citation type="journal article" date="2013" name="Genome Announc.">
        <title>Draft genome sequences for three mercury-methylating, sulfate-reducing bacteria.</title>
        <authorList>
            <person name="Brown S.D."/>
            <person name="Hurt R.A.Jr."/>
            <person name="Gilmour C.C."/>
            <person name="Elias D.A."/>
        </authorList>
    </citation>
    <scope>NUCLEOTIDE SEQUENCE [LARGE SCALE GENOMIC DNA]</scope>
    <source>
        <strain evidence="2 3">DSM 16529</strain>
    </source>
</reference>
<dbReference type="GO" id="GO:0000932">
    <property type="term" value="C:P-body"/>
    <property type="evidence" value="ECO:0007669"/>
    <property type="project" value="TreeGrafter"/>
</dbReference>
<dbReference type="PANTHER" id="PTHR23355:SF42">
    <property type="entry name" value="RIBONUCLEASE II, CHLOROPLASTIC_MITOCHONDRIAL"/>
    <property type="match status" value="1"/>
</dbReference>
<dbReference type="InterPro" id="IPR050180">
    <property type="entry name" value="RNR_Ribonuclease"/>
</dbReference>
<name>S7T3B9_9BACT</name>
<dbReference type="SUPFAM" id="SSF50249">
    <property type="entry name" value="Nucleic acid-binding proteins"/>
    <property type="match status" value="1"/>
</dbReference>
<dbReference type="STRING" id="1121439.dsat_1122"/>